<dbReference type="EC" id="1.2.4.1" evidence="5"/>
<dbReference type="InterPro" id="IPR029061">
    <property type="entry name" value="THDP-binding"/>
</dbReference>
<dbReference type="SUPFAM" id="SSF52518">
    <property type="entry name" value="Thiamin diphosphate-binding fold (THDP-binding)"/>
    <property type="match status" value="1"/>
</dbReference>
<dbReference type="CDD" id="cd02000">
    <property type="entry name" value="TPP_E1_PDC_ADC_BCADC"/>
    <property type="match status" value="1"/>
</dbReference>
<evidence type="ECO:0000256" key="5">
    <source>
        <dbReference type="RuleBase" id="RU361139"/>
    </source>
</evidence>
<keyword evidence="2 5" id="KW-0560">Oxidoreductase</keyword>
<accession>A0A1X6PC59</accession>
<evidence type="ECO:0000256" key="2">
    <source>
        <dbReference type="ARBA" id="ARBA00023002"/>
    </source>
</evidence>
<comment type="function">
    <text evidence="5">The pyruvate dehydrogenase complex catalyzes the overall conversion of pyruvate to acetyl-CoA and CO(2).</text>
</comment>
<reference evidence="7 8" key="1">
    <citation type="submission" date="2017-03" db="EMBL/GenBank/DDBJ databases">
        <title>WGS assembly of Porphyra umbilicalis.</title>
        <authorList>
            <person name="Brawley S.H."/>
            <person name="Blouin N.A."/>
            <person name="Ficko-Blean E."/>
            <person name="Wheeler G.L."/>
            <person name="Lohr M."/>
            <person name="Goodson H.V."/>
            <person name="Jenkins J.W."/>
            <person name="Blaby-Haas C.E."/>
            <person name="Helliwell K.E."/>
            <person name="Chan C."/>
            <person name="Marriage T."/>
            <person name="Bhattacharya D."/>
            <person name="Klein A.S."/>
            <person name="Badis Y."/>
            <person name="Brodie J."/>
            <person name="Cao Y."/>
            <person name="Collen J."/>
            <person name="Dittami S.M."/>
            <person name="Gachon C.M."/>
            <person name="Green B.R."/>
            <person name="Karpowicz S."/>
            <person name="Kim J.W."/>
            <person name="Kudahl U."/>
            <person name="Lin S."/>
            <person name="Michel G."/>
            <person name="Mittag M."/>
            <person name="Olson B.J."/>
            <person name="Pangilinan J."/>
            <person name="Peng Y."/>
            <person name="Qiu H."/>
            <person name="Shu S."/>
            <person name="Singer J.T."/>
            <person name="Smith A.G."/>
            <person name="Sprecher B.N."/>
            <person name="Wagner V."/>
            <person name="Wang W."/>
            <person name="Wang Z.-Y."/>
            <person name="Yan J."/>
            <person name="Yarish C."/>
            <person name="Zoeuner-Riek S."/>
            <person name="Zhuang Y."/>
            <person name="Zou Y."/>
            <person name="Lindquist E.A."/>
            <person name="Grimwood J."/>
            <person name="Barry K."/>
            <person name="Rokhsar D.S."/>
            <person name="Schmutz J."/>
            <person name="Stiller J.W."/>
            <person name="Grossman A.R."/>
            <person name="Prochnik S.E."/>
        </authorList>
    </citation>
    <scope>NUCLEOTIDE SEQUENCE [LARGE SCALE GENOMIC DNA]</scope>
    <source>
        <strain evidence="7">4086291</strain>
    </source>
</reference>
<dbReference type="PANTHER" id="PTHR11516:SF60">
    <property type="entry name" value="PYRUVATE DEHYDROGENASE E1 COMPONENT SUBUNIT ALPHA"/>
    <property type="match status" value="1"/>
</dbReference>
<sequence length="425" mass="45783">MLSAFARHAATGARQAAATPRAMSVAGTPGLMSVTGMRFKSRMAAAEEAKPDTPLRPLEETETYDLPAFKTHRMDLGGLPTSTTASGAQLQEYFESMYRMRRMETKADELYMTGHVRGFCHLYNGQEAVAVGVEAAVSYEDYLITAYRNHCQQLARGDTVEAVLSELTGRVTGCSGGKGGSMHLYKPENRYFGGNGIVGAQGPLGTGLAFAAKYQGTKNVAISMFGDGAANQGQIFEALNMAQLWRLPIMFMCENNRYGMGTSTARAAASGDFYTRGDYAAGLYIDGMNVLAVREGIAYAAERCRSGEGPVYVEVDTYRYKGHSISDQGTGYRTTDEVQSMKASRDPIDQVKTMLVDGGWATLQSLKGVERSLRKEVDAAVKFATEAPQPPPEHLWKDVLSPSASGESVVRGTLVTKGGKVGTPL</sequence>
<dbReference type="InterPro" id="IPR050642">
    <property type="entry name" value="PDH_E1_Alpha_Subunit"/>
</dbReference>
<dbReference type="GO" id="GO:0006086">
    <property type="term" value="P:pyruvate decarboxylation to acetyl-CoA"/>
    <property type="evidence" value="ECO:0007669"/>
    <property type="project" value="InterPro"/>
</dbReference>
<dbReference type="AlphaFoldDB" id="A0A1X6PC59"/>
<comment type="catalytic activity">
    <reaction evidence="5">
        <text>N(6)-[(R)-lipoyl]-L-lysyl-[protein] + pyruvate + H(+) = N(6)-[(R)-S(8)-acetyldihydrolipoyl]-L-lysyl-[protein] + CO2</text>
        <dbReference type="Rhea" id="RHEA:19189"/>
        <dbReference type="Rhea" id="RHEA-COMP:10474"/>
        <dbReference type="Rhea" id="RHEA-COMP:10478"/>
        <dbReference type="ChEBI" id="CHEBI:15361"/>
        <dbReference type="ChEBI" id="CHEBI:15378"/>
        <dbReference type="ChEBI" id="CHEBI:16526"/>
        <dbReference type="ChEBI" id="CHEBI:83099"/>
        <dbReference type="ChEBI" id="CHEBI:83111"/>
        <dbReference type="EC" id="1.2.4.1"/>
    </reaction>
</comment>
<dbReference type="InterPro" id="IPR017597">
    <property type="entry name" value="Pyrv_DH_E1_asu_subgrp-y"/>
</dbReference>
<dbReference type="NCBIfam" id="TIGR03182">
    <property type="entry name" value="PDH_E1_alph_y"/>
    <property type="match status" value="1"/>
</dbReference>
<evidence type="ECO:0000256" key="1">
    <source>
        <dbReference type="ARBA" id="ARBA00001964"/>
    </source>
</evidence>
<proteinExistence type="predicted"/>
<protein>
    <recommendedName>
        <fullName evidence="5">Pyruvate dehydrogenase E1 component subunit alpha</fullName>
        <ecNumber evidence="5">1.2.4.1</ecNumber>
    </recommendedName>
</protein>
<comment type="cofactor">
    <cofactor evidence="1 5">
        <name>thiamine diphosphate</name>
        <dbReference type="ChEBI" id="CHEBI:58937"/>
    </cofactor>
</comment>
<dbReference type="EMBL" id="KV918812">
    <property type="protein sequence ID" value="OSX78461.1"/>
    <property type="molecule type" value="Genomic_DNA"/>
</dbReference>
<feature type="domain" description="Dehydrogenase E1 component" evidence="6">
    <location>
        <begin position="96"/>
        <end position="393"/>
    </location>
</feature>
<keyword evidence="3 5" id="KW-0786">Thiamine pyrophosphate</keyword>
<evidence type="ECO:0000313" key="7">
    <source>
        <dbReference type="EMBL" id="OSX78461.1"/>
    </source>
</evidence>
<dbReference type="GO" id="GO:0004739">
    <property type="term" value="F:pyruvate dehydrogenase (acetyl-transferring) activity"/>
    <property type="evidence" value="ECO:0007669"/>
    <property type="project" value="UniProtKB-UniRule"/>
</dbReference>
<evidence type="ECO:0000259" key="6">
    <source>
        <dbReference type="Pfam" id="PF00676"/>
    </source>
</evidence>
<gene>
    <name evidence="7" type="ORF">BU14_0108s0010</name>
</gene>
<dbReference type="Gene3D" id="3.40.50.970">
    <property type="match status" value="1"/>
</dbReference>
<evidence type="ECO:0000256" key="3">
    <source>
        <dbReference type="ARBA" id="ARBA00023052"/>
    </source>
</evidence>
<dbReference type="Pfam" id="PF00676">
    <property type="entry name" value="E1_dh"/>
    <property type="match status" value="1"/>
</dbReference>
<keyword evidence="8" id="KW-1185">Reference proteome</keyword>
<dbReference type="FunFam" id="3.40.50.970:FF:000013">
    <property type="entry name" value="Pyruvate dehydrogenase E1 component subunit alpha"/>
    <property type="match status" value="1"/>
</dbReference>
<organism evidence="7 8">
    <name type="scientific">Porphyra umbilicalis</name>
    <name type="common">Purple laver</name>
    <name type="synonym">Red alga</name>
    <dbReference type="NCBI Taxonomy" id="2786"/>
    <lineage>
        <taxon>Eukaryota</taxon>
        <taxon>Rhodophyta</taxon>
        <taxon>Bangiophyceae</taxon>
        <taxon>Bangiales</taxon>
        <taxon>Bangiaceae</taxon>
        <taxon>Porphyra</taxon>
    </lineage>
</organism>
<dbReference type="OrthoDB" id="10256198at2759"/>
<dbReference type="Proteomes" id="UP000218209">
    <property type="component" value="Unassembled WGS sequence"/>
</dbReference>
<keyword evidence="4 5" id="KW-0670">Pyruvate</keyword>
<evidence type="ECO:0000313" key="8">
    <source>
        <dbReference type="Proteomes" id="UP000218209"/>
    </source>
</evidence>
<dbReference type="InterPro" id="IPR001017">
    <property type="entry name" value="DH_E1"/>
</dbReference>
<evidence type="ECO:0000256" key="4">
    <source>
        <dbReference type="ARBA" id="ARBA00023317"/>
    </source>
</evidence>
<dbReference type="PANTHER" id="PTHR11516">
    <property type="entry name" value="PYRUVATE DEHYDROGENASE E1 COMPONENT, ALPHA SUBUNIT BACTERIAL AND ORGANELLAR"/>
    <property type="match status" value="1"/>
</dbReference>
<name>A0A1X6PC59_PORUM</name>